<dbReference type="PANTHER" id="PTHR22306">
    <property type="entry name" value="CHROMOSOME 7 OPEN READING FRAME 50"/>
    <property type="match status" value="1"/>
</dbReference>
<feature type="compositionally biased region" description="Basic residues" evidence="1">
    <location>
        <begin position="59"/>
        <end position="71"/>
    </location>
</feature>
<name>A0A9P3UHA7_LYOSH</name>
<protein>
    <submittedName>
        <fullName evidence="3">Uncharacterized conserved protein (DUF2373)</fullName>
    </submittedName>
</protein>
<reference evidence="3" key="1">
    <citation type="submission" date="2022-07" db="EMBL/GenBank/DDBJ databases">
        <title>The genome of Lyophyllum shimeji provides insight into the initial evolution of ectomycorrhizal fungal genome.</title>
        <authorList>
            <person name="Kobayashi Y."/>
            <person name="Shibata T."/>
            <person name="Hirakawa H."/>
            <person name="Shigenobu S."/>
            <person name="Nishiyama T."/>
            <person name="Yamada A."/>
            <person name="Hasebe M."/>
            <person name="Kawaguchi M."/>
        </authorList>
    </citation>
    <scope>NUCLEOTIDE SEQUENCE</scope>
    <source>
        <strain evidence="3">AT787</strain>
    </source>
</reference>
<evidence type="ECO:0000256" key="1">
    <source>
        <dbReference type="SAM" id="MobiDB-lite"/>
    </source>
</evidence>
<comment type="caution">
    <text evidence="3">The sequence shown here is derived from an EMBL/GenBank/DDBJ whole genome shotgun (WGS) entry which is preliminary data.</text>
</comment>
<dbReference type="PANTHER" id="PTHR22306:SF2">
    <property type="entry name" value="CHROMOSOME 7 OPEN READING FRAME 50"/>
    <property type="match status" value="1"/>
</dbReference>
<accession>A0A9P3UHA7</accession>
<organism evidence="3 4">
    <name type="scientific">Lyophyllum shimeji</name>
    <name type="common">Hon-shimeji</name>
    <name type="synonym">Tricholoma shimeji</name>
    <dbReference type="NCBI Taxonomy" id="47721"/>
    <lineage>
        <taxon>Eukaryota</taxon>
        <taxon>Fungi</taxon>
        <taxon>Dikarya</taxon>
        <taxon>Basidiomycota</taxon>
        <taxon>Agaricomycotina</taxon>
        <taxon>Agaricomycetes</taxon>
        <taxon>Agaricomycetidae</taxon>
        <taxon>Agaricales</taxon>
        <taxon>Tricholomatineae</taxon>
        <taxon>Lyophyllaceae</taxon>
        <taxon>Lyophyllum</taxon>
    </lineage>
</organism>
<evidence type="ECO:0000313" key="4">
    <source>
        <dbReference type="Proteomes" id="UP001063166"/>
    </source>
</evidence>
<dbReference type="EMBL" id="BRPK01000001">
    <property type="protein sequence ID" value="GLB33549.1"/>
    <property type="molecule type" value="Genomic_DNA"/>
</dbReference>
<dbReference type="AlphaFoldDB" id="A0A9P3UHA7"/>
<dbReference type="Pfam" id="PF10180">
    <property type="entry name" value="WKF"/>
    <property type="match status" value="1"/>
</dbReference>
<dbReference type="Proteomes" id="UP001063166">
    <property type="component" value="Unassembled WGS sequence"/>
</dbReference>
<dbReference type="InterPro" id="IPR019327">
    <property type="entry name" value="WKF"/>
</dbReference>
<gene>
    <name evidence="3" type="ORF">LshimejAT787_0104330</name>
</gene>
<feature type="region of interest" description="Disordered" evidence="1">
    <location>
        <begin position="204"/>
        <end position="232"/>
    </location>
</feature>
<evidence type="ECO:0000259" key="2">
    <source>
        <dbReference type="Pfam" id="PF10180"/>
    </source>
</evidence>
<feature type="region of interest" description="Disordered" evidence="1">
    <location>
        <begin position="1"/>
        <end position="129"/>
    </location>
</feature>
<feature type="domain" description="WKF" evidence="2">
    <location>
        <begin position="147"/>
        <end position="201"/>
    </location>
</feature>
<keyword evidence="4" id="KW-1185">Reference proteome</keyword>
<evidence type="ECO:0000313" key="3">
    <source>
        <dbReference type="EMBL" id="GLB33549.1"/>
    </source>
</evidence>
<feature type="compositionally biased region" description="Polar residues" evidence="1">
    <location>
        <begin position="1"/>
        <end position="10"/>
    </location>
</feature>
<sequence length="260" mass="28978">MAISDSTQDSADLPSKKPKARKSELSAPSNTQPEPKRLKSKKTPKESKSSGDEGNPVRTRAKKEKKMKKRKREADEQSDDDHGGTDVEKKAKKRPKRDKKTEPDVATTMGVASKKRKNKTGFPDPMEDNTLSDQAQKCLAYAFLQIHRPSKWKFNKARQNWLIRNIWSKEMIPELHLPLALAYLGKVQGGVRENLLQSCRATMEPPETEKLPESAEAAPVPAPAQPALPSELEDAKKLRARALIDLLGSPESDPQNTKPS</sequence>
<proteinExistence type="predicted"/>
<feature type="compositionally biased region" description="Basic and acidic residues" evidence="1">
    <location>
        <begin position="72"/>
        <end position="89"/>
    </location>
</feature>
<dbReference type="OrthoDB" id="10261563at2759"/>